<keyword evidence="10 15" id="KW-1133">Transmembrane helix</keyword>
<evidence type="ECO:0000313" key="19">
    <source>
        <dbReference type="Proteomes" id="UP001443914"/>
    </source>
</evidence>
<evidence type="ECO:0000256" key="2">
    <source>
        <dbReference type="ARBA" id="ARBA00022527"/>
    </source>
</evidence>
<dbReference type="Pfam" id="PF01657">
    <property type="entry name" value="Stress-antifung"/>
    <property type="match status" value="1"/>
</dbReference>
<reference evidence="18" key="1">
    <citation type="submission" date="2024-03" db="EMBL/GenBank/DDBJ databases">
        <title>WGS assembly of Saponaria officinalis var. Norfolk2.</title>
        <authorList>
            <person name="Jenkins J."/>
            <person name="Shu S."/>
            <person name="Grimwood J."/>
            <person name="Barry K."/>
            <person name="Goodstein D."/>
            <person name="Schmutz J."/>
            <person name="Leebens-Mack J."/>
            <person name="Osbourn A."/>
        </authorList>
    </citation>
    <scope>NUCLEOTIDE SEQUENCE [LARGE SCALE GENOMIC DNA]</scope>
    <source>
        <strain evidence="18">JIC</strain>
    </source>
</reference>
<protein>
    <recommendedName>
        <fullName evidence="20">Cysteine-rich receptor-like protein kinase 10</fullName>
    </recommendedName>
</protein>
<dbReference type="SMART" id="SM00220">
    <property type="entry name" value="S_TKc"/>
    <property type="match status" value="1"/>
</dbReference>
<evidence type="ECO:0000256" key="11">
    <source>
        <dbReference type="ARBA" id="ARBA00023136"/>
    </source>
</evidence>
<dbReference type="Gene3D" id="3.30.200.20">
    <property type="entry name" value="Phosphorylase Kinase, domain 1"/>
    <property type="match status" value="1"/>
</dbReference>
<dbReference type="GO" id="GO:0005886">
    <property type="term" value="C:plasma membrane"/>
    <property type="evidence" value="ECO:0007669"/>
    <property type="project" value="TreeGrafter"/>
</dbReference>
<evidence type="ECO:0000256" key="7">
    <source>
        <dbReference type="ARBA" id="ARBA00022741"/>
    </source>
</evidence>
<feature type="domain" description="Gnk2-homologous" evidence="17">
    <location>
        <begin position="36"/>
        <end position="138"/>
    </location>
</feature>
<keyword evidence="13" id="KW-0325">Glycoprotein</keyword>
<dbReference type="InterPro" id="IPR017441">
    <property type="entry name" value="Protein_kinase_ATP_BS"/>
</dbReference>
<dbReference type="FunFam" id="1.10.510.10:FF:000129">
    <property type="entry name" value="cysteine-rich receptor-like protein kinase 10"/>
    <property type="match status" value="1"/>
</dbReference>
<dbReference type="Pfam" id="PF00069">
    <property type="entry name" value="Pkinase"/>
    <property type="match status" value="1"/>
</dbReference>
<evidence type="ECO:0008006" key="20">
    <source>
        <dbReference type="Google" id="ProtNLM"/>
    </source>
</evidence>
<evidence type="ECO:0000256" key="12">
    <source>
        <dbReference type="ARBA" id="ARBA00023170"/>
    </source>
</evidence>
<dbReference type="FunFam" id="3.30.200.20:FF:000039">
    <property type="entry name" value="receptor-like protein kinase FERONIA"/>
    <property type="match status" value="1"/>
</dbReference>
<evidence type="ECO:0000256" key="10">
    <source>
        <dbReference type="ARBA" id="ARBA00022989"/>
    </source>
</evidence>
<feature type="transmembrane region" description="Helical" evidence="15">
    <location>
        <begin position="257"/>
        <end position="277"/>
    </location>
</feature>
<feature type="binding site" evidence="14">
    <location>
        <position position="342"/>
    </location>
    <ligand>
        <name>ATP</name>
        <dbReference type="ChEBI" id="CHEBI:30616"/>
    </ligand>
</feature>
<dbReference type="GO" id="GO:0004674">
    <property type="term" value="F:protein serine/threonine kinase activity"/>
    <property type="evidence" value="ECO:0007669"/>
    <property type="project" value="UniProtKB-KW"/>
</dbReference>
<dbReference type="InterPro" id="IPR000719">
    <property type="entry name" value="Prot_kinase_dom"/>
</dbReference>
<keyword evidence="12" id="KW-0675">Receptor</keyword>
<sequence length="587" mass="66378">MKKPLKSSYNKSSKIFTLISFLTILLKSTNGVVNQVMFLKSDCSTKQNNFSKVYKNNLNYLISNLESKSNTKKFYNFTSVENTNKIYGLFICNTLFVDQVCHDCVTSAATQIGLSCPSSVEAIVWYSNCMLRYSNRDIFTNNDVSVYYNILVGPKKYSQFNQRLSDSLISLIDTAIKGNSSSTSYMISVYVTSEIITVCYVECTPDIGPLGCNQCLRTALGRLEFDGSQSGTVLQPSCRLTYFFSDSRSNSQGKERYASVGIIVAIAITSVAMNLYVGLNRRKINASPNEFEEIENMEHLRFDFAAIKEATDNFSEANKLGQGGFGVVYLGTLSDEKTVAVKRLSNASSQGIKVFKVEACLTVRLQHRNLVKLFGFCLEKQEMLLLYEHMPNKSLDRLLFDPRRRANLKWKTRYKIIIGLARGLLYLHEDSEPQIIHRDLKPSNILLDEDMNPRIADFGIAKHFEVDQVHDNTNRVAGTRGYMAPEYLSNGVYSVKADIFSFGVILLEILSGHRNNSLNSDVQAENLLSYAWRLWKEDDHLKLVDTELQNDFSEVEVKKCIHIGLLCVQKDPINRPDISSILLMLNT</sequence>
<evidence type="ECO:0000256" key="4">
    <source>
        <dbReference type="ARBA" id="ARBA00022692"/>
    </source>
</evidence>
<evidence type="ECO:0000256" key="6">
    <source>
        <dbReference type="ARBA" id="ARBA00022737"/>
    </source>
</evidence>
<evidence type="ECO:0000313" key="18">
    <source>
        <dbReference type="EMBL" id="KAK9714888.1"/>
    </source>
</evidence>
<dbReference type="Proteomes" id="UP001443914">
    <property type="component" value="Unassembled WGS sequence"/>
</dbReference>
<dbReference type="EMBL" id="JBDFQZ010000006">
    <property type="protein sequence ID" value="KAK9714888.1"/>
    <property type="molecule type" value="Genomic_DNA"/>
</dbReference>
<keyword evidence="19" id="KW-1185">Reference proteome</keyword>
<name>A0AAW1KCT5_SAPOF</name>
<evidence type="ECO:0000256" key="13">
    <source>
        <dbReference type="ARBA" id="ARBA00023180"/>
    </source>
</evidence>
<dbReference type="CDD" id="cd14066">
    <property type="entry name" value="STKc_IRAK"/>
    <property type="match status" value="1"/>
</dbReference>
<feature type="domain" description="Protein kinase" evidence="16">
    <location>
        <begin position="314"/>
        <end position="587"/>
    </location>
</feature>
<dbReference type="GO" id="GO:0005524">
    <property type="term" value="F:ATP binding"/>
    <property type="evidence" value="ECO:0007669"/>
    <property type="project" value="UniProtKB-UniRule"/>
</dbReference>
<keyword evidence="5" id="KW-0732">Signal</keyword>
<comment type="caution">
    <text evidence="18">The sequence shown here is derived from an EMBL/GenBank/DDBJ whole genome shotgun (WGS) entry which is preliminary data.</text>
</comment>
<evidence type="ECO:0000256" key="9">
    <source>
        <dbReference type="ARBA" id="ARBA00022840"/>
    </source>
</evidence>
<dbReference type="Gene3D" id="1.10.510.10">
    <property type="entry name" value="Transferase(Phosphotransferase) domain 1"/>
    <property type="match status" value="1"/>
</dbReference>
<organism evidence="18 19">
    <name type="scientific">Saponaria officinalis</name>
    <name type="common">Common soapwort</name>
    <name type="synonym">Lychnis saponaria</name>
    <dbReference type="NCBI Taxonomy" id="3572"/>
    <lineage>
        <taxon>Eukaryota</taxon>
        <taxon>Viridiplantae</taxon>
        <taxon>Streptophyta</taxon>
        <taxon>Embryophyta</taxon>
        <taxon>Tracheophyta</taxon>
        <taxon>Spermatophyta</taxon>
        <taxon>Magnoliopsida</taxon>
        <taxon>eudicotyledons</taxon>
        <taxon>Gunneridae</taxon>
        <taxon>Pentapetalae</taxon>
        <taxon>Caryophyllales</taxon>
        <taxon>Caryophyllaceae</taxon>
        <taxon>Caryophylleae</taxon>
        <taxon>Saponaria</taxon>
    </lineage>
</organism>
<evidence type="ECO:0000256" key="14">
    <source>
        <dbReference type="PROSITE-ProRule" id="PRU10141"/>
    </source>
</evidence>
<evidence type="ECO:0000259" key="17">
    <source>
        <dbReference type="PROSITE" id="PS51473"/>
    </source>
</evidence>
<evidence type="ECO:0000256" key="8">
    <source>
        <dbReference type="ARBA" id="ARBA00022777"/>
    </source>
</evidence>
<dbReference type="PROSITE" id="PS51473">
    <property type="entry name" value="GNK2"/>
    <property type="match status" value="2"/>
</dbReference>
<dbReference type="SUPFAM" id="SSF56112">
    <property type="entry name" value="Protein kinase-like (PK-like)"/>
    <property type="match status" value="1"/>
</dbReference>
<feature type="domain" description="Gnk2-homologous" evidence="17">
    <location>
        <begin position="142"/>
        <end position="247"/>
    </location>
</feature>
<evidence type="ECO:0000256" key="3">
    <source>
        <dbReference type="ARBA" id="ARBA00022679"/>
    </source>
</evidence>
<dbReference type="InterPro" id="IPR008271">
    <property type="entry name" value="Ser/Thr_kinase_AS"/>
</dbReference>
<dbReference type="AlphaFoldDB" id="A0AAW1KCT5"/>
<keyword evidence="6" id="KW-0677">Repeat</keyword>
<keyword evidence="4 15" id="KW-0812">Transmembrane</keyword>
<evidence type="ECO:0000259" key="16">
    <source>
        <dbReference type="PROSITE" id="PS50011"/>
    </source>
</evidence>
<keyword evidence="9 14" id="KW-0067">ATP-binding</keyword>
<dbReference type="PROSITE" id="PS00107">
    <property type="entry name" value="PROTEIN_KINASE_ATP"/>
    <property type="match status" value="1"/>
</dbReference>
<dbReference type="Gene3D" id="3.30.430.20">
    <property type="entry name" value="Gnk2 domain, C-X8-C-X2-C motif"/>
    <property type="match status" value="2"/>
</dbReference>
<keyword evidence="3" id="KW-0808">Transferase</keyword>
<evidence type="ECO:0000256" key="1">
    <source>
        <dbReference type="ARBA" id="ARBA00004167"/>
    </source>
</evidence>
<keyword evidence="7 14" id="KW-0547">Nucleotide-binding</keyword>
<dbReference type="GO" id="GO:0006950">
    <property type="term" value="P:response to stress"/>
    <property type="evidence" value="ECO:0007669"/>
    <property type="project" value="UniProtKB-ARBA"/>
</dbReference>
<dbReference type="InterPro" id="IPR038408">
    <property type="entry name" value="GNK2_sf"/>
</dbReference>
<proteinExistence type="predicted"/>
<keyword evidence="2" id="KW-0723">Serine/threonine-protein kinase</keyword>
<dbReference type="PANTHER" id="PTHR27002">
    <property type="entry name" value="RECEPTOR-LIKE SERINE/THREONINE-PROTEIN KINASE SD1-8"/>
    <property type="match status" value="1"/>
</dbReference>
<evidence type="ECO:0000256" key="15">
    <source>
        <dbReference type="SAM" id="Phobius"/>
    </source>
</evidence>
<evidence type="ECO:0000256" key="5">
    <source>
        <dbReference type="ARBA" id="ARBA00022729"/>
    </source>
</evidence>
<dbReference type="CDD" id="cd23509">
    <property type="entry name" value="Gnk2-like"/>
    <property type="match status" value="2"/>
</dbReference>
<accession>A0AAW1KCT5</accession>
<keyword evidence="11 15" id="KW-0472">Membrane</keyword>
<dbReference type="PROSITE" id="PS00108">
    <property type="entry name" value="PROTEIN_KINASE_ST"/>
    <property type="match status" value="1"/>
</dbReference>
<dbReference type="PROSITE" id="PS50011">
    <property type="entry name" value="PROTEIN_KINASE_DOM"/>
    <property type="match status" value="1"/>
</dbReference>
<comment type="subcellular location">
    <subcellularLocation>
        <location evidence="1">Membrane</location>
        <topology evidence="1">Single-pass membrane protein</topology>
    </subcellularLocation>
</comment>
<dbReference type="InterPro" id="IPR002902">
    <property type="entry name" value="GNK2"/>
</dbReference>
<dbReference type="PANTHER" id="PTHR27002:SF1104">
    <property type="entry name" value="CYSTEINE-RICH RECEPTOR-LIKE PROTEIN KINASE 27-RELATED"/>
    <property type="match status" value="1"/>
</dbReference>
<gene>
    <name evidence="18" type="ORF">RND81_06G128100</name>
</gene>
<dbReference type="InterPro" id="IPR011009">
    <property type="entry name" value="Kinase-like_dom_sf"/>
</dbReference>
<keyword evidence="8" id="KW-0418">Kinase</keyword>